<accession>A0A974AGC5</accession>
<organism evidence="3">
    <name type="scientific">Bradyrhizobium quebecense</name>
    <dbReference type="NCBI Taxonomy" id="2748629"/>
    <lineage>
        <taxon>Bacteria</taxon>
        <taxon>Pseudomonadati</taxon>
        <taxon>Pseudomonadota</taxon>
        <taxon>Alphaproteobacteria</taxon>
        <taxon>Hyphomicrobiales</taxon>
        <taxon>Nitrobacteraceae</taxon>
        <taxon>Bradyrhizobium</taxon>
    </lineage>
</organism>
<dbReference type="InterPro" id="IPR015517">
    <property type="entry name" value="dCMP_deaminase-rel"/>
</dbReference>
<dbReference type="PROSITE" id="PS51747">
    <property type="entry name" value="CYT_DCMP_DEAMINASES_2"/>
    <property type="match status" value="1"/>
</dbReference>
<dbReference type="Gene3D" id="3.40.50.300">
    <property type="entry name" value="P-loop containing nucleotide triphosphate hydrolases"/>
    <property type="match status" value="1"/>
</dbReference>
<dbReference type="AlphaFoldDB" id="A0A974AGC5"/>
<evidence type="ECO:0000256" key="1">
    <source>
        <dbReference type="ARBA" id="ARBA00022801"/>
    </source>
</evidence>
<dbReference type="SUPFAM" id="SSF52540">
    <property type="entry name" value="P-loop containing nucleoside triphosphate hydrolases"/>
    <property type="match status" value="1"/>
</dbReference>
<dbReference type="Pfam" id="PF00383">
    <property type="entry name" value="dCMP_cyt_deam_1"/>
    <property type="match status" value="1"/>
</dbReference>
<dbReference type="Gene3D" id="3.40.140.10">
    <property type="entry name" value="Cytidine Deaminase, domain 2"/>
    <property type="match status" value="1"/>
</dbReference>
<dbReference type="NCBIfam" id="NF041025">
    <property type="entry name" value="antiphage_deaminase"/>
    <property type="match status" value="1"/>
</dbReference>
<dbReference type="SUPFAM" id="SSF53927">
    <property type="entry name" value="Cytidine deaminase-like"/>
    <property type="match status" value="1"/>
</dbReference>
<dbReference type="PANTHER" id="PTHR11086:SF18">
    <property type="entry name" value="DEOXYCYTIDYLATE DEAMINASE"/>
    <property type="match status" value="1"/>
</dbReference>
<gene>
    <name evidence="3" type="ORF">HU230_40060</name>
</gene>
<dbReference type="InterPro" id="IPR002125">
    <property type="entry name" value="CMP_dCMP_dom"/>
</dbReference>
<dbReference type="InterPro" id="IPR016193">
    <property type="entry name" value="Cytidine_deaminase-like"/>
</dbReference>
<dbReference type="GO" id="GO:0004132">
    <property type="term" value="F:dCMP deaminase activity"/>
    <property type="evidence" value="ECO:0007669"/>
    <property type="project" value="TreeGrafter"/>
</dbReference>
<dbReference type="InterPro" id="IPR027417">
    <property type="entry name" value="P-loop_NTPase"/>
</dbReference>
<keyword evidence="1" id="KW-0378">Hydrolase</keyword>
<protein>
    <recommendedName>
        <fullName evidence="2">CMP/dCMP-type deaminase domain-containing protein</fullName>
    </recommendedName>
</protein>
<dbReference type="RefSeq" id="WP_176534617.1">
    <property type="nucleotide sequence ID" value="NZ_CP088022.1"/>
</dbReference>
<evidence type="ECO:0000259" key="2">
    <source>
        <dbReference type="PROSITE" id="PS51747"/>
    </source>
</evidence>
<name>A0A974AGC5_9BRAD</name>
<comment type="caution">
    <text evidence="3">The sequence shown here is derived from an EMBL/GenBank/DDBJ whole genome shotgun (WGS) entry which is preliminary data.</text>
</comment>
<sequence length="520" mass="58254">MVEPIVLRPRAVEEQQKLANEISERLSQELVIALVGPVGSGVSTSARYIAEILIQQFGYDVAPIIGMSDIIRAEARRVSITPPVAIPINNYINVMQNAGNELRSKFGNNYLAEKAVERIAKFRGERGGTTADGSLMPGRRAYIIDSLKNAEELALLRQIYRETLLLFGVFAPDEIRKKRLVDKGADEKDVQTVVDRDQGEVATFGQMTRKIFVLSDFFICNDKKEDELKRRLNRYLEIIFDTNIHTPTKFESAMYEATAAMAGSACMSRQVGAAIISATGELISVGWNDVPKFRGGLYTEDDQNVWDQAKRGLEDKDHRCFKWGSKICHNEVRRTKIGDRIAKLVLDSGLLKAGSKLEQIRKIIDGTEVDDLTEFSRSIHAEMESILAVAREGRHSLVGATMFTTTYPCHNCARHIVAAGIAKVIYIEPYRKSLAIALHSDAITEDPEDRTKVIFQQYDGVGPHLHLKLFRQTTPRKQDGKFARQESKNAVPIFQVPLDSPVEYEAKIIADLSAKEDTIR</sequence>
<proteinExistence type="predicted"/>
<feature type="domain" description="CMP/dCMP-type deaminase" evidence="2">
    <location>
        <begin position="248"/>
        <end position="441"/>
    </location>
</feature>
<evidence type="ECO:0000313" key="3">
    <source>
        <dbReference type="EMBL" id="NVL11744.1"/>
    </source>
</evidence>
<dbReference type="EMBL" id="JABWSX010000001">
    <property type="protein sequence ID" value="NVL11744.1"/>
    <property type="molecule type" value="Genomic_DNA"/>
</dbReference>
<reference evidence="3" key="1">
    <citation type="submission" date="2020-06" db="EMBL/GenBank/DDBJ databases">
        <title>Whole Genome Sequence of Bradyrhizobium sp. Strain 66S1MB.</title>
        <authorList>
            <person name="Bromfield E."/>
            <person name="Cloutier S."/>
        </authorList>
    </citation>
    <scope>NUCLEOTIDE SEQUENCE</scope>
    <source>
        <strain evidence="3">66S1MB</strain>
    </source>
</reference>
<dbReference type="GO" id="GO:0005737">
    <property type="term" value="C:cytoplasm"/>
    <property type="evidence" value="ECO:0007669"/>
    <property type="project" value="TreeGrafter"/>
</dbReference>
<dbReference type="PANTHER" id="PTHR11086">
    <property type="entry name" value="DEOXYCYTIDYLATE DEAMINASE-RELATED"/>
    <property type="match status" value="1"/>
</dbReference>